<feature type="compositionally biased region" description="Basic residues" evidence="1">
    <location>
        <begin position="46"/>
        <end position="60"/>
    </location>
</feature>
<proteinExistence type="predicted"/>
<dbReference type="EMBL" id="CADCXV010001434">
    <property type="protein sequence ID" value="CAB0044372.1"/>
    <property type="molecule type" value="Genomic_DNA"/>
</dbReference>
<reference evidence="2 3" key="1">
    <citation type="submission" date="2020-02" db="EMBL/GenBank/DDBJ databases">
        <authorList>
            <person name="Ferguson B K."/>
        </authorList>
    </citation>
    <scope>NUCLEOTIDE SEQUENCE [LARGE SCALE GENOMIC DNA]</scope>
</reference>
<name>A0A6H5J4L8_9HYME</name>
<feature type="region of interest" description="Disordered" evidence="1">
    <location>
        <begin position="35"/>
        <end position="60"/>
    </location>
</feature>
<protein>
    <submittedName>
        <fullName evidence="2">Uncharacterized protein</fullName>
    </submittedName>
</protein>
<feature type="non-terminal residue" evidence="2">
    <location>
        <position position="60"/>
    </location>
</feature>
<dbReference type="Proteomes" id="UP000479190">
    <property type="component" value="Unassembled WGS sequence"/>
</dbReference>
<evidence type="ECO:0000256" key="1">
    <source>
        <dbReference type="SAM" id="MobiDB-lite"/>
    </source>
</evidence>
<dbReference type="AlphaFoldDB" id="A0A6H5J4L8"/>
<evidence type="ECO:0000313" key="3">
    <source>
        <dbReference type="Proteomes" id="UP000479190"/>
    </source>
</evidence>
<keyword evidence="3" id="KW-1185">Reference proteome</keyword>
<gene>
    <name evidence="2" type="ORF">TBRA_LOCUS15960</name>
</gene>
<organism evidence="2 3">
    <name type="scientific">Trichogramma brassicae</name>
    <dbReference type="NCBI Taxonomy" id="86971"/>
    <lineage>
        <taxon>Eukaryota</taxon>
        <taxon>Metazoa</taxon>
        <taxon>Ecdysozoa</taxon>
        <taxon>Arthropoda</taxon>
        <taxon>Hexapoda</taxon>
        <taxon>Insecta</taxon>
        <taxon>Pterygota</taxon>
        <taxon>Neoptera</taxon>
        <taxon>Endopterygota</taxon>
        <taxon>Hymenoptera</taxon>
        <taxon>Apocrita</taxon>
        <taxon>Proctotrupomorpha</taxon>
        <taxon>Chalcidoidea</taxon>
        <taxon>Trichogrammatidae</taxon>
        <taxon>Trichogramma</taxon>
    </lineage>
</organism>
<accession>A0A6H5J4L8</accession>
<evidence type="ECO:0000313" key="2">
    <source>
        <dbReference type="EMBL" id="CAB0044372.1"/>
    </source>
</evidence>
<sequence length="60" mass="6681">MAKNVSGLVNISTYDTHNEFLTTAYLDEVHSYAEQGETTSLETSSARRKLQTAKSKTRSL</sequence>